<proteinExistence type="predicted"/>
<name>A0ACB6QQW3_9PLEO</name>
<organism evidence="1 2">
    <name type="scientific">Lindgomyces ingoldianus</name>
    <dbReference type="NCBI Taxonomy" id="673940"/>
    <lineage>
        <taxon>Eukaryota</taxon>
        <taxon>Fungi</taxon>
        <taxon>Dikarya</taxon>
        <taxon>Ascomycota</taxon>
        <taxon>Pezizomycotina</taxon>
        <taxon>Dothideomycetes</taxon>
        <taxon>Pleosporomycetidae</taxon>
        <taxon>Pleosporales</taxon>
        <taxon>Lindgomycetaceae</taxon>
        <taxon>Lindgomyces</taxon>
    </lineage>
</organism>
<dbReference type="Proteomes" id="UP000799755">
    <property type="component" value="Unassembled WGS sequence"/>
</dbReference>
<sequence>MRLSILLAVLPLAIAAPIITPRAGQVIPGKYIIKMKNEAAQDLLEEALKLLNKTPEHVYGFGTYKGFAAEMNDAIVQLVAALPGVEYIEKDAIVQHQVDLVDRAYVTQSSSTWGLGRISHVNKGVSSYTYDDSAGANTCAYVIDTGIYTSHPEFEGRATFLANYAGDGSNTDGNGHGTHVAGTIGSKTYGVAKKTKLYAVKVLDASGSGTNSGVIAGINFAANDQKTRSCPNGAVANMSLGGSKSTAVNSAAANAVTAGLFMGVAAGNDGANAANYSPASEPTVCTVGATDSSDAIASFSNYGAVVDIFAPGVSILSTWNNGGTNSISGTSMATPHVVGLGAYLLGFEGKRTPSALCSRIQTLSNKNKISGIPSGTVNYLAFNGNSSG</sequence>
<evidence type="ECO:0000313" key="2">
    <source>
        <dbReference type="Proteomes" id="UP000799755"/>
    </source>
</evidence>
<keyword evidence="2" id="KW-1185">Reference proteome</keyword>
<comment type="caution">
    <text evidence="1">The sequence shown here is derived from an EMBL/GenBank/DDBJ whole genome shotgun (WGS) entry which is preliminary data.</text>
</comment>
<protein>
    <submittedName>
        <fullName evidence="1">Subtilisin-like serine protease-like protein PR1A</fullName>
    </submittedName>
</protein>
<gene>
    <name evidence="1" type="ORF">BDR25DRAFT_265148</name>
</gene>
<evidence type="ECO:0000313" key="1">
    <source>
        <dbReference type="EMBL" id="KAF2468472.1"/>
    </source>
</evidence>
<reference evidence="1" key="1">
    <citation type="journal article" date="2020" name="Stud. Mycol.">
        <title>101 Dothideomycetes genomes: a test case for predicting lifestyles and emergence of pathogens.</title>
        <authorList>
            <person name="Haridas S."/>
            <person name="Albert R."/>
            <person name="Binder M."/>
            <person name="Bloem J."/>
            <person name="Labutti K."/>
            <person name="Salamov A."/>
            <person name="Andreopoulos B."/>
            <person name="Baker S."/>
            <person name="Barry K."/>
            <person name="Bills G."/>
            <person name="Bluhm B."/>
            <person name="Cannon C."/>
            <person name="Castanera R."/>
            <person name="Culley D."/>
            <person name="Daum C."/>
            <person name="Ezra D."/>
            <person name="Gonzalez J."/>
            <person name="Henrissat B."/>
            <person name="Kuo A."/>
            <person name="Liang C."/>
            <person name="Lipzen A."/>
            <person name="Lutzoni F."/>
            <person name="Magnuson J."/>
            <person name="Mondo S."/>
            <person name="Nolan M."/>
            <person name="Ohm R."/>
            <person name="Pangilinan J."/>
            <person name="Park H.-J."/>
            <person name="Ramirez L."/>
            <person name="Alfaro M."/>
            <person name="Sun H."/>
            <person name="Tritt A."/>
            <person name="Yoshinaga Y."/>
            <person name="Zwiers L.-H."/>
            <person name="Turgeon B."/>
            <person name="Goodwin S."/>
            <person name="Spatafora J."/>
            <person name="Crous P."/>
            <person name="Grigoriev I."/>
        </authorList>
    </citation>
    <scope>NUCLEOTIDE SEQUENCE</scope>
    <source>
        <strain evidence="1">ATCC 200398</strain>
    </source>
</reference>
<accession>A0ACB6QQW3</accession>
<dbReference type="EMBL" id="MU003515">
    <property type="protein sequence ID" value="KAF2468472.1"/>
    <property type="molecule type" value="Genomic_DNA"/>
</dbReference>